<comment type="caution">
    <text evidence="9">The sequence shown here is derived from an EMBL/GenBank/DDBJ whole genome shotgun (WGS) entry which is preliminary data.</text>
</comment>
<evidence type="ECO:0000256" key="7">
    <source>
        <dbReference type="SAM" id="SignalP"/>
    </source>
</evidence>
<dbReference type="InterPro" id="IPR050248">
    <property type="entry name" value="Polysacc_deacetylase_ArnD"/>
</dbReference>
<dbReference type="RefSeq" id="WP_302075796.1">
    <property type="nucleotide sequence ID" value="NZ_JAUKWQ010000001.1"/>
</dbReference>
<keyword evidence="10" id="KW-1185">Reference proteome</keyword>
<dbReference type="EMBL" id="JAUKWQ010000001">
    <property type="protein sequence ID" value="MDO1581706.1"/>
    <property type="molecule type" value="Genomic_DNA"/>
</dbReference>
<dbReference type="CDD" id="cd10917">
    <property type="entry name" value="CE4_NodB_like_6s_7s"/>
    <property type="match status" value="1"/>
</dbReference>
<comment type="similarity">
    <text evidence="2">Belongs to the polysaccharide deacetylase family.</text>
</comment>
<accession>A0ABT8SUL0</accession>
<keyword evidence="5 9" id="KW-0378">Hydrolase</keyword>
<evidence type="ECO:0000256" key="5">
    <source>
        <dbReference type="ARBA" id="ARBA00022801"/>
    </source>
</evidence>
<protein>
    <recommendedName>
        <fullName evidence="3">Chitooligosaccharide deacetylase</fullName>
    </recommendedName>
    <alternativeName>
        <fullName evidence="6">Nodulation protein B</fullName>
    </alternativeName>
</protein>
<dbReference type="Gene3D" id="3.20.20.370">
    <property type="entry name" value="Glycoside hydrolase/deacetylase"/>
    <property type="match status" value="1"/>
</dbReference>
<keyword evidence="7" id="KW-0732">Signal</keyword>
<gene>
    <name evidence="9" type="ORF">Q2T52_06300</name>
</gene>
<evidence type="ECO:0000256" key="6">
    <source>
        <dbReference type="ARBA" id="ARBA00032976"/>
    </source>
</evidence>
<keyword evidence="4" id="KW-0479">Metal-binding</keyword>
<proteinExistence type="inferred from homology"/>
<organism evidence="9 10">
    <name type="scientific">Rhizobium oryzicola</name>
    <dbReference type="NCBI Taxonomy" id="1232668"/>
    <lineage>
        <taxon>Bacteria</taxon>
        <taxon>Pseudomonadati</taxon>
        <taxon>Pseudomonadota</taxon>
        <taxon>Alphaproteobacteria</taxon>
        <taxon>Hyphomicrobiales</taxon>
        <taxon>Rhizobiaceae</taxon>
        <taxon>Rhizobium/Agrobacterium group</taxon>
        <taxon>Rhizobium</taxon>
    </lineage>
</organism>
<evidence type="ECO:0000313" key="10">
    <source>
        <dbReference type="Proteomes" id="UP001169006"/>
    </source>
</evidence>
<evidence type="ECO:0000313" key="9">
    <source>
        <dbReference type="EMBL" id="MDO1581706.1"/>
    </source>
</evidence>
<dbReference type="InterPro" id="IPR002509">
    <property type="entry name" value="NODB_dom"/>
</dbReference>
<name>A0ABT8SUL0_9HYPH</name>
<dbReference type="Proteomes" id="UP001169006">
    <property type="component" value="Unassembled WGS sequence"/>
</dbReference>
<dbReference type="GO" id="GO:0016787">
    <property type="term" value="F:hydrolase activity"/>
    <property type="evidence" value="ECO:0007669"/>
    <property type="project" value="UniProtKB-KW"/>
</dbReference>
<evidence type="ECO:0000256" key="1">
    <source>
        <dbReference type="ARBA" id="ARBA00003236"/>
    </source>
</evidence>
<dbReference type="PROSITE" id="PS51677">
    <property type="entry name" value="NODB"/>
    <property type="match status" value="1"/>
</dbReference>
<reference evidence="9" key="1">
    <citation type="journal article" date="2015" name="Int. J. Syst. Evol. Microbiol.">
        <title>Rhizobium oryzicola sp. nov., potential plant-growth-promoting endophytic bacteria isolated from rice roots.</title>
        <authorList>
            <person name="Zhang X.X."/>
            <person name="Gao J.S."/>
            <person name="Cao Y.H."/>
            <person name="Sheirdil R.A."/>
            <person name="Wang X.C."/>
            <person name="Zhang L."/>
        </authorList>
    </citation>
    <scope>NUCLEOTIDE SEQUENCE</scope>
    <source>
        <strain evidence="9">05753</strain>
    </source>
</reference>
<dbReference type="PANTHER" id="PTHR10587:SF133">
    <property type="entry name" value="CHITIN DEACETYLASE 1-RELATED"/>
    <property type="match status" value="1"/>
</dbReference>
<dbReference type="Pfam" id="PF01522">
    <property type="entry name" value="Polysacc_deac_1"/>
    <property type="match status" value="1"/>
</dbReference>
<comment type="function">
    <text evidence="1">Is involved in generating a small heat-stable compound (Nod), an acylated oligomer of N-acetylglucosamine, that stimulates mitosis in various plant protoplasts.</text>
</comment>
<dbReference type="PANTHER" id="PTHR10587">
    <property type="entry name" value="GLYCOSYL TRANSFERASE-RELATED"/>
    <property type="match status" value="1"/>
</dbReference>
<evidence type="ECO:0000256" key="3">
    <source>
        <dbReference type="ARBA" id="ARBA00020071"/>
    </source>
</evidence>
<dbReference type="SUPFAM" id="SSF88713">
    <property type="entry name" value="Glycoside hydrolase/deacetylase"/>
    <property type="match status" value="1"/>
</dbReference>
<evidence type="ECO:0000259" key="8">
    <source>
        <dbReference type="PROSITE" id="PS51677"/>
    </source>
</evidence>
<feature type="domain" description="NodB homology" evidence="8">
    <location>
        <begin position="89"/>
        <end position="268"/>
    </location>
</feature>
<evidence type="ECO:0000256" key="2">
    <source>
        <dbReference type="ARBA" id="ARBA00010973"/>
    </source>
</evidence>
<feature type="chain" id="PRO_5046313370" description="Chitooligosaccharide deacetylase" evidence="7">
    <location>
        <begin position="21"/>
        <end position="294"/>
    </location>
</feature>
<dbReference type="InterPro" id="IPR011330">
    <property type="entry name" value="Glyco_hydro/deAcase_b/a-brl"/>
</dbReference>
<evidence type="ECO:0000256" key="4">
    <source>
        <dbReference type="ARBA" id="ARBA00022723"/>
    </source>
</evidence>
<feature type="signal peptide" evidence="7">
    <location>
        <begin position="1"/>
        <end position="20"/>
    </location>
</feature>
<dbReference type="PROSITE" id="PS51257">
    <property type="entry name" value="PROKAR_LIPOPROTEIN"/>
    <property type="match status" value="1"/>
</dbReference>
<reference evidence="9" key="2">
    <citation type="submission" date="2023-07" db="EMBL/GenBank/DDBJ databases">
        <authorList>
            <person name="Sun H."/>
        </authorList>
    </citation>
    <scope>NUCLEOTIDE SEQUENCE</scope>
    <source>
        <strain evidence="9">05753</strain>
    </source>
</reference>
<sequence length="294" mass="31364">MSLRVACVAAALACLLSSCAGRSQMEASNGGTLVSSFAPAQAAKPLSKTNADSPVPLTPVAWGRLGNPGSLAGRTLTVNSISDIALNDKEVVLTFDDGPMPHKTERILSILDQFGVKATFLMVGQMAKAHPELARKVVAEGHSIGSHTYRHPNLAHLSFEAAIEDIQKGRDAVASATHESVGFFRFPYLADTHRLRQWVASNGMVVLDVQIDSKDYFGVSPAAVATRTVSALRAHRRGIILMHDIHNRTVAMLPALLTQLKADGYKVVHIRRSGSGGSSAPLLVASLDNDRSDK</sequence>